<dbReference type="GO" id="GO:0005634">
    <property type="term" value="C:nucleus"/>
    <property type="evidence" value="ECO:0007669"/>
    <property type="project" value="UniProtKB-SubCell"/>
</dbReference>
<evidence type="ECO:0000256" key="1">
    <source>
        <dbReference type="ARBA" id="ARBA00023125"/>
    </source>
</evidence>
<feature type="DNA-binding region" description="Homeobox" evidence="5">
    <location>
        <begin position="133"/>
        <end position="195"/>
    </location>
</feature>
<dbReference type="SMART" id="SM00355">
    <property type="entry name" value="ZnF_C2H2"/>
    <property type="match status" value="3"/>
</dbReference>
<dbReference type="InterPro" id="IPR050224">
    <property type="entry name" value="TALE_homeobox"/>
</dbReference>
<dbReference type="GO" id="GO:0003677">
    <property type="term" value="F:DNA binding"/>
    <property type="evidence" value="ECO:0007669"/>
    <property type="project" value="UniProtKB-UniRule"/>
</dbReference>
<keyword evidence="4" id="KW-0862">Zinc</keyword>
<evidence type="ECO:0000259" key="7">
    <source>
        <dbReference type="PROSITE" id="PS50071"/>
    </source>
</evidence>
<evidence type="ECO:0000256" key="6">
    <source>
        <dbReference type="SAM" id="MobiDB-lite"/>
    </source>
</evidence>
<dbReference type="SUPFAM" id="SSF57667">
    <property type="entry name" value="beta-beta-alpha zinc fingers"/>
    <property type="match status" value="1"/>
</dbReference>
<dbReference type="EMBL" id="JAPQKS010000002">
    <property type="protein sequence ID" value="KAJ5247238.1"/>
    <property type="molecule type" value="Genomic_DNA"/>
</dbReference>
<evidence type="ECO:0000313" key="10">
    <source>
        <dbReference type="Proteomes" id="UP001150941"/>
    </source>
</evidence>
<feature type="compositionally biased region" description="Basic residues" evidence="6">
    <location>
        <begin position="303"/>
        <end position="312"/>
    </location>
</feature>
<keyword evidence="2 5" id="KW-0371">Homeobox</keyword>
<evidence type="ECO:0000256" key="4">
    <source>
        <dbReference type="PROSITE-ProRule" id="PRU00042"/>
    </source>
</evidence>
<dbReference type="PROSITE" id="PS50157">
    <property type="entry name" value="ZINC_FINGER_C2H2_2"/>
    <property type="match status" value="1"/>
</dbReference>
<dbReference type="InterPro" id="IPR013087">
    <property type="entry name" value="Znf_C2H2_type"/>
</dbReference>
<dbReference type="GO" id="GO:0008270">
    <property type="term" value="F:zinc ion binding"/>
    <property type="evidence" value="ECO:0007669"/>
    <property type="project" value="UniProtKB-KW"/>
</dbReference>
<gene>
    <name evidence="9" type="ORF">N7468_002221</name>
</gene>
<feature type="region of interest" description="Disordered" evidence="6">
    <location>
        <begin position="287"/>
        <end position="312"/>
    </location>
</feature>
<dbReference type="SUPFAM" id="SSF46689">
    <property type="entry name" value="Homeodomain-like"/>
    <property type="match status" value="1"/>
</dbReference>
<evidence type="ECO:0000256" key="2">
    <source>
        <dbReference type="ARBA" id="ARBA00023155"/>
    </source>
</evidence>
<proteinExistence type="predicted"/>
<keyword evidence="3 5" id="KW-0539">Nucleus</keyword>
<dbReference type="InterPro" id="IPR009057">
    <property type="entry name" value="Homeodomain-like_sf"/>
</dbReference>
<dbReference type="Pfam" id="PF05920">
    <property type="entry name" value="Homeobox_KN"/>
    <property type="match status" value="1"/>
</dbReference>
<keyword evidence="1 5" id="KW-0238">DNA-binding</keyword>
<dbReference type="AlphaFoldDB" id="A0A9W9TY78"/>
<keyword evidence="4" id="KW-0863">Zinc-finger</keyword>
<evidence type="ECO:0000259" key="8">
    <source>
        <dbReference type="PROSITE" id="PS50157"/>
    </source>
</evidence>
<evidence type="ECO:0000313" key="9">
    <source>
        <dbReference type="EMBL" id="KAJ5247238.1"/>
    </source>
</evidence>
<dbReference type="GO" id="GO:0006355">
    <property type="term" value="P:regulation of DNA-templated transcription"/>
    <property type="evidence" value="ECO:0007669"/>
    <property type="project" value="InterPro"/>
</dbReference>
<keyword evidence="4" id="KW-0479">Metal-binding</keyword>
<dbReference type="Gene3D" id="1.10.10.60">
    <property type="entry name" value="Homeodomain-like"/>
    <property type="match status" value="1"/>
</dbReference>
<comment type="subcellular location">
    <subcellularLocation>
        <location evidence="5">Nucleus</location>
    </subcellularLocation>
</comment>
<keyword evidence="10" id="KW-1185">Reference proteome</keyword>
<comment type="caution">
    <text evidence="9">The sequence shown here is derived from an EMBL/GenBank/DDBJ whole genome shotgun (WGS) entry which is preliminary data.</text>
</comment>
<dbReference type="PROSITE" id="PS00028">
    <property type="entry name" value="ZINC_FINGER_C2H2_1"/>
    <property type="match status" value="2"/>
</dbReference>
<reference evidence="9" key="2">
    <citation type="journal article" date="2023" name="IMA Fungus">
        <title>Comparative genomic study of the Penicillium genus elucidates a diverse pangenome and 15 lateral gene transfer events.</title>
        <authorList>
            <person name="Petersen C."/>
            <person name="Sorensen T."/>
            <person name="Nielsen M.R."/>
            <person name="Sondergaard T.E."/>
            <person name="Sorensen J.L."/>
            <person name="Fitzpatrick D.A."/>
            <person name="Frisvad J.C."/>
            <person name="Nielsen K.L."/>
        </authorList>
    </citation>
    <scope>NUCLEOTIDE SEQUENCE</scope>
    <source>
        <strain evidence="9">IBT 19713</strain>
    </source>
</reference>
<protein>
    <submittedName>
        <fullName evidence="9">Uncharacterized protein</fullName>
    </submittedName>
</protein>
<feature type="domain" description="Homeobox" evidence="7">
    <location>
        <begin position="131"/>
        <end position="194"/>
    </location>
</feature>
<evidence type="ECO:0000256" key="3">
    <source>
        <dbReference type="ARBA" id="ARBA00023242"/>
    </source>
</evidence>
<feature type="region of interest" description="Disordered" evidence="6">
    <location>
        <begin position="237"/>
        <end position="257"/>
    </location>
</feature>
<dbReference type="PANTHER" id="PTHR11850">
    <property type="entry name" value="HOMEOBOX PROTEIN TRANSCRIPTION FACTORS"/>
    <property type="match status" value="1"/>
</dbReference>
<dbReference type="Proteomes" id="UP001150941">
    <property type="component" value="Unassembled WGS sequence"/>
</dbReference>
<dbReference type="RefSeq" id="XP_058334659.1">
    <property type="nucleotide sequence ID" value="XM_058471518.1"/>
</dbReference>
<feature type="domain" description="C2H2-type" evidence="8">
    <location>
        <begin position="330"/>
        <end position="353"/>
    </location>
</feature>
<dbReference type="SMART" id="SM00389">
    <property type="entry name" value="HOX"/>
    <property type="match status" value="1"/>
</dbReference>
<dbReference type="InterPro" id="IPR001356">
    <property type="entry name" value="HD"/>
</dbReference>
<name>A0A9W9TY78_9EURO</name>
<dbReference type="OrthoDB" id="5399138at2759"/>
<dbReference type="CDD" id="cd00086">
    <property type="entry name" value="homeodomain"/>
    <property type="match status" value="1"/>
</dbReference>
<organism evidence="9 10">
    <name type="scientific">Penicillium chermesinum</name>
    <dbReference type="NCBI Taxonomy" id="63820"/>
    <lineage>
        <taxon>Eukaryota</taxon>
        <taxon>Fungi</taxon>
        <taxon>Dikarya</taxon>
        <taxon>Ascomycota</taxon>
        <taxon>Pezizomycotina</taxon>
        <taxon>Eurotiomycetes</taxon>
        <taxon>Eurotiomycetidae</taxon>
        <taxon>Eurotiales</taxon>
        <taxon>Aspergillaceae</taxon>
        <taxon>Penicillium</taxon>
    </lineage>
</organism>
<evidence type="ECO:0000256" key="5">
    <source>
        <dbReference type="PROSITE-ProRule" id="PRU00108"/>
    </source>
</evidence>
<reference evidence="9" key="1">
    <citation type="submission" date="2022-11" db="EMBL/GenBank/DDBJ databases">
        <authorList>
            <person name="Petersen C."/>
        </authorList>
    </citation>
    <scope>NUCLEOTIDE SEQUENCE</scope>
    <source>
        <strain evidence="9">IBT 19713</strain>
    </source>
</reference>
<dbReference type="GeneID" id="83198821"/>
<dbReference type="InterPro" id="IPR036236">
    <property type="entry name" value="Znf_C2H2_sf"/>
</dbReference>
<accession>A0A9W9TY78</accession>
<sequence length="597" mass="67223">MFHRQRDSQSFEDFISPGVSPGSLLEDVDFASFLDLDATHPDQWVDGETFATGLAPATLVPGHSGIEAASSEIIDNLGSGDPIESSLLDALHGGEHFEGDRSTAHSSACTSLDDFSVQDQYAANNASAEHPAKVKKSRRLPVDSTRVLREWFRQHQDYPYPSGPEVKMLESQSNLKKTQILNWFTNARRRKPAGKELSHSVPADDQTLLSPFERWQHSPPESEPAKTRDIIRAAERAPYLNINSDPGPQDLSDGWSSNGSGSSLQFGALSMSSYAYSSSSGSELALSQAHGGYQRPPTPLPGMRRRRRRRKPMRYAHRLDKSARSDKRPFQCTFCSDAFRNKYDWQRHERALHIQVERWNCAPEGGIIEIDGINTCVFCSAVNPDEHHLETHDYLRCRENPPDLRAFSRKDHLQQHLRLVHGVPYQVSMDGWRESKARMLSRCGFCGSNFTTWEDRVDHVAEHFKNKADMGQWCGGWGFEPHVESRVQNAIPPYLLGLERNSMDPWVASDTGPQEVERPPTYQAAPNTLDLYASIHQIVSDYLRTEFAAGNNPSDETVQSLTRVFAYGTDDPFNQTYADDPEFIMCIRRELGMVPDA</sequence>
<dbReference type="Gene3D" id="3.30.160.60">
    <property type="entry name" value="Classic Zinc Finger"/>
    <property type="match status" value="1"/>
</dbReference>
<dbReference type="PROSITE" id="PS50071">
    <property type="entry name" value="HOMEOBOX_2"/>
    <property type="match status" value="1"/>
</dbReference>
<dbReference type="InterPro" id="IPR008422">
    <property type="entry name" value="KN_HD"/>
</dbReference>